<dbReference type="RefSeq" id="WP_147814751.1">
    <property type="nucleotide sequence ID" value="NZ_BPRA01000007.1"/>
</dbReference>
<proteinExistence type="predicted"/>
<name>A0ABQ4TLR2_9HYPH</name>
<dbReference type="Proteomes" id="UP001055101">
    <property type="component" value="Unassembled WGS sequence"/>
</dbReference>
<protein>
    <submittedName>
        <fullName evidence="1">Uncharacterized protein</fullName>
    </submittedName>
</protein>
<dbReference type="EMBL" id="BPRA01000007">
    <property type="protein sequence ID" value="GJE55219.1"/>
    <property type="molecule type" value="Genomic_DNA"/>
</dbReference>
<comment type="caution">
    <text evidence="1">The sequence shown here is derived from an EMBL/GenBank/DDBJ whole genome shotgun (WGS) entry which is preliminary data.</text>
</comment>
<reference evidence="1" key="2">
    <citation type="submission" date="2021-08" db="EMBL/GenBank/DDBJ databases">
        <authorList>
            <person name="Tani A."/>
            <person name="Ola A."/>
            <person name="Ogura Y."/>
            <person name="Katsura K."/>
            <person name="Hayashi T."/>
        </authorList>
    </citation>
    <scope>NUCLEOTIDE SEQUENCE</scope>
    <source>
        <strain evidence="1">DSM 23674</strain>
    </source>
</reference>
<evidence type="ECO:0000313" key="2">
    <source>
        <dbReference type="Proteomes" id="UP001055101"/>
    </source>
</evidence>
<sequence>MTGPTQGSFTCAAFTSAKGITTIGWLPNATLVPLPEEAPAPMAFVGHWVGPEQDVTIAPAGGKAVGVKGDATWGMSAARLRSGASIHTGEVVGTARPEKGILAFTMGTDDKTLPYAEGGPDGCRVRMWRCGPYL</sequence>
<reference evidence="1" key="1">
    <citation type="journal article" date="2021" name="Front. Microbiol.">
        <title>Comprehensive Comparative Genomics and Phenotyping of Methylobacterium Species.</title>
        <authorList>
            <person name="Alessa O."/>
            <person name="Ogura Y."/>
            <person name="Fujitani Y."/>
            <person name="Takami H."/>
            <person name="Hayashi T."/>
            <person name="Sahin N."/>
            <person name="Tani A."/>
        </authorList>
    </citation>
    <scope>NUCLEOTIDE SEQUENCE</scope>
    <source>
        <strain evidence="1">DSM 23674</strain>
    </source>
</reference>
<organism evidence="1 2">
    <name type="scientific">Methylobacterium thuringiense</name>
    <dbReference type="NCBI Taxonomy" id="1003091"/>
    <lineage>
        <taxon>Bacteria</taxon>
        <taxon>Pseudomonadati</taxon>
        <taxon>Pseudomonadota</taxon>
        <taxon>Alphaproteobacteria</taxon>
        <taxon>Hyphomicrobiales</taxon>
        <taxon>Methylobacteriaceae</taxon>
        <taxon>Methylobacterium</taxon>
    </lineage>
</organism>
<accession>A0ABQ4TLR2</accession>
<evidence type="ECO:0000313" key="1">
    <source>
        <dbReference type="EMBL" id="GJE55219.1"/>
    </source>
</evidence>
<keyword evidence="2" id="KW-1185">Reference proteome</keyword>
<gene>
    <name evidence="1" type="ORF">EKPJFOCH_1708</name>
</gene>